<name>J9F7Q5_9ZZZZ</name>
<organism evidence="2">
    <name type="scientific">gut metagenome</name>
    <dbReference type="NCBI Taxonomy" id="749906"/>
    <lineage>
        <taxon>unclassified sequences</taxon>
        <taxon>metagenomes</taxon>
        <taxon>organismal metagenomes</taxon>
    </lineage>
</organism>
<dbReference type="EMBL" id="AMCI01008518">
    <property type="protein sequence ID" value="EJW90936.1"/>
    <property type="molecule type" value="Genomic_DNA"/>
</dbReference>
<evidence type="ECO:0000313" key="2">
    <source>
        <dbReference type="EMBL" id="EJW90936.1"/>
    </source>
</evidence>
<feature type="domain" description="SLH" evidence="1">
    <location>
        <begin position="67"/>
        <end position="134"/>
    </location>
</feature>
<protein>
    <submittedName>
        <fullName evidence="2">N-acetylmuramoyl-L-alanine amidase</fullName>
    </submittedName>
</protein>
<accession>J9F7Q5</accession>
<dbReference type="PROSITE" id="PS51272">
    <property type="entry name" value="SLH"/>
    <property type="match status" value="1"/>
</dbReference>
<dbReference type="AlphaFoldDB" id="J9F7Q5"/>
<gene>
    <name evidence="2" type="ORF">EVA_20957</name>
</gene>
<proteinExistence type="predicted"/>
<sequence length="138" mass="14769">GAAPVRPNRVRAYIDGKLSSATYHTASAAIDVKTGSLSAGTHVIVLEAEDDAGNRSRKSVTVTAGTRTNSKFTDIRTSWAAGYINLLADRGIMSGEQLADGTMRFHPNNNLRRSEFAVLMAKVLELDTSSVGNLPFDD</sequence>
<evidence type="ECO:0000259" key="1">
    <source>
        <dbReference type="PROSITE" id="PS51272"/>
    </source>
</evidence>
<comment type="caution">
    <text evidence="2">The sequence shown here is derived from an EMBL/GenBank/DDBJ whole genome shotgun (WGS) entry which is preliminary data.</text>
</comment>
<reference evidence="2" key="1">
    <citation type="journal article" date="2012" name="PLoS ONE">
        <title>Gene sets for utilization of primary and secondary nutrition supplies in the distal gut of endangered iberian lynx.</title>
        <authorList>
            <person name="Alcaide M."/>
            <person name="Messina E."/>
            <person name="Richter M."/>
            <person name="Bargiela R."/>
            <person name="Peplies J."/>
            <person name="Huws S.A."/>
            <person name="Newbold C.J."/>
            <person name="Golyshin P.N."/>
            <person name="Simon M.A."/>
            <person name="Lopez G."/>
            <person name="Yakimov M.M."/>
            <person name="Ferrer M."/>
        </authorList>
    </citation>
    <scope>NUCLEOTIDE SEQUENCE</scope>
</reference>
<feature type="non-terminal residue" evidence="2">
    <location>
        <position position="1"/>
    </location>
</feature>
<feature type="non-terminal residue" evidence="2">
    <location>
        <position position="138"/>
    </location>
</feature>
<dbReference type="InterPro" id="IPR001119">
    <property type="entry name" value="SLH_dom"/>
</dbReference>
<dbReference type="Pfam" id="PF00395">
    <property type="entry name" value="SLH"/>
    <property type="match status" value="1"/>
</dbReference>